<evidence type="ECO:0000313" key="1">
    <source>
        <dbReference type="EMBL" id="KAI3720145.1"/>
    </source>
</evidence>
<evidence type="ECO:0000313" key="2">
    <source>
        <dbReference type="Proteomes" id="UP001055879"/>
    </source>
</evidence>
<dbReference type="Proteomes" id="UP001055879">
    <property type="component" value="Linkage Group LG06"/>
</dbReference>
<name>A0ACB9BHJ4_ARCLA</name>
<accession>A0ACB9BHJ4</accession>
<organism evidence="1 2">
    <name type="scientific">Arctium lappa</name>
    <name type="common">Greater burdock</name>
    <name type="synonym">Lappa major</name>
    <dbReference type="NCBI Taxonomy" id="4217"/>
    <lineage>
        <taxon>Eukaryota</taxon>
        <taxon>Viridiplantae</taxon>
        <taxon>Streptophyta</taxon>
        <taxon>Embryophyta</taxon>
        <taxon>Tracheophyta</taxon>
        <taxon>Spermatophyta</taxon>
        <taxon>Magnoliopsida</taxon>
        <taxon>eudicotyledons</taxon>
        <taxon>Gunneridae</taxon>
        <taxon>Pentapetalae</taxon>
        <taxon>asterids</taxon>
        <taxon>campanulids</taxon>
        <taxon>Asterales</taxon>
        <taxon>Asteraceae</taxon>
        <taxon>Carduoideae</taxon>
        <taxon>Cardueae</taxon>
        <taxon>Arctiinae</taxon>
        <taxon>Arctium</taxon>
    </lineage>
</organism>
<keyword evidence="2" id="KW-1185">Reference proteome</keyword>
<reference evidence="1 2" key="2">
    <citation type="journal article" date="2022" name="Mol. Ecol. Resour.">
        <title>The genomes of chicory, endive, great burdock and yacon provide insights into Asteraceae paleo-polyploidization history and plant inulin production.</title>
        <authorList>
            <person name="Fan W."/>
            <person name="Wang S."/>
            <person name="Wang H."/>
            <person name="Wang A."/>
            <person name="Jiang F."/>
            <person name="Liu H."/>
            <person name="Zhao H."/>
            <person name="Xu D."/>
            <person name="Zhang Y."/>
        </authorList>
    </citation>
    <scope>NUCLEOTIDE SEQUENCE [LARGE SCALE GENOMIC DNA]</scope>
    <source>
        <strain evidence="2">cv. Niubang</strain>
    </source>
</reference>
<gene>
    <name evidence="1" type="ORF">L6452_21056</name>
</gene>
<comment type="caution">
    <text evidence="1">The sequence shown here is derived from an EMBL/GenBank/DDBJ whole genome shotgun (WGS) entry which is preliminary data.</text>
</comment>
<sequence length="290" mass="33046">MEMEISHETNYKQHETNQDSSNIGQPHESLYLVLPYLPLFELLAMAEVCRSFTDALNEDILPWLNIVVDEKRRKKRISDGILMKITSKAMGRLTTLVLINCTKITDDGIQDVIAKNPNINKLHVQHCIGLTPEGIIGAVTMLNLHDDTLTSLKINGIFNINKEHLQRFHSLLKPDQIDVGICPKCDEVTMVYDCPSETCERKRTMRGCRGCKSCVSRCEECRKCVGFNEEEESEAACEDKLCEDCWIQLPKCGFCNKPYCSNHTYKQRVLPDSSGFVCEACHHGIHQYQF</sequence>
<proteinExistence type="predicted"/>
<protein>
    <submittedName>
        <fullName evidence="1">Uncharacterized protein</fullName>
    </submittedName>
</protein>
<dbReference type="EMBL" id="CM042052">
    <property type="protein sequence ID" value="KAI3720145.1"/>
    <property type="molecule type" value="Genomic_DNA"/>
</dbReference>
<reference evidence="2" key="1">
    <citation type="journal article" date="2022" name="Mol. Ecol. Resour.">
        <title>The genomes of chicory, endive, great burdock and yacon provide insights into Asteraceae palaeo-polyploidization history and plant inulin production.</title>
        <authorList>
            <person name="Fan W."/>
            <person name="Wang S."/>
            <person name="Wang H."/>
            <person name="Wang A."/>
            <person name="Jiang F."/>
            <person name="Liu H."/>
            <person name="Zhao H."/>
            <person name="Xu D."/>
            <person name="Zhang Y."/>
        </authorList>
    </citation>
    <scope>NUCLEOTIDE SEQUENCE [LARGE SCALE GENOMIC DNA]</scope>
    <source>
        <strain evidence="2">cv. Niubang</strain>
    </source>
</reference>